<dbReference type="AlphaFoldDB" id="A0A7I8KPE6"/>
<sequence>MGEPEMWGRRSWELLSTVRERSPLVQCITNLVSMDLMANVLLAGGASPAMVHSLPEINDFTPHTDALLINIGTLSEAWLPSMMAAAAAAARSGRPWVLDPVAVSASDFRLNACLQLLLLRPAVIRGNASEIIGISNASRVQGSKGADSSHESVEAIDAAKSLALSTGAVVAVTGAVDLVTDGKQVMAVTNGVPMLQKITATGCAVTALIAAFVAVTPQRALQATACALAVFGLAGEIGMATSRGPASLRMNLIDSLHGMDEEAVTSGVNIQHRASADLSPQP</sequence>
<dbReference type="GO" id="GO:0005524">
    <property type="term" value="F:ATP binding"/>
    <property type="evidence" value="ECO:0007669"/>
    <property type="project" value="UniProtKB-KW"/>
</dbReference>
<dbReference type="PRINTS" id="PR01099">
    <property type="entry name" value="HYETHTZKNASE"/>
</dbReference>
<dbReference type="SUPFAM" id="SSF53613">
    <property type="entry name" value="Ribokinase-like"/>
    <property type="match status" value="1"/>
</dbReference>
<comment type="function">
    <text evidence="12">Thiazole kinase involved in thiamine salvage pathway.</text>
</comment>
<evidence type="ECO:0000256" key="9">
    <source>
        <dbReference type="ARBA" id="ARBA00022840"/>
    </source>
</evidence>
<protein>
    <recommendedName>
        <fullName evidence="14">Hydroxyethylthiazole kinase</fullName>
        <ecNumber evidence="4">2.7.1.50</ecNumber>
    </recommendedName>
    <alternativeName>
        <fullName evidence="15">4-methyl-5-beta-hydroxyethylthiazole kinase</fullName>
    </alternativeName>
</protein>
<evidence type="ECO:0000256" key="15">
    <source>
        <dbReference type="ARBA" id="ARBA00075066"/>
    </source>
</evidence>
<comment type="similarity">
    <text evidence="13">Belongs to the Thz kinase family.</text>
</comment>
<evidence type="ECO:0000256" key="2">
    <source>
        <dbReference type="ARBA" id="ARBA00001946"/>
    </source>
</evidence>
<dbReference type="Proteomes" id="UP000663760">
    <property type="component" value="Chromosome 7"/>
</dbReference>
<dbReference type="GO" id="GO:0004417">
    <property type="term" value="F:hydroxyethylthiazole kinase activity"/>
    <property type="evidence" value="ECO:0007669"/>
    <property type="project" value="UniProtKB-EC"/>
</dbReference>
<evidence type="ECO:0000313" key="16">
    <source>
        <dbReference type="EMBL" id="CAA7398968.1"/>
    </source>
</evidence>
<evidence type="ECO:0000256" key="10">
    <source>
        <dbReference type="ARBA" id="ARBA00022842"/>
    </source>
</evidence>
<dbReference type="InterPro" id="IPR029056">
    <property type="entry name" value="Ribokinase-like"/>
</dbReference>
<evidence type="ECO:0000256" key="7">
    <source>
        <dbReference type="ARBA" id="ARBA00022741"/>
    </source>
</evidence>
<dbReference type="PIRSF" id="PIRSF000513">
    <property type="entry name" value="Thz_kinase"/>
    <property type="match status" value="1"/>
</dbReference>
<evidence type="ECO:0000313" key="17">
    <source>
        <dbReference type="Proteomes" id="UP000663760"/>
    </source>
</evidence>
<dbReference type="NCBIfam" id="NF006830">
    <property type="entry name" value="PRK09355.1"/>
    <property type="match status" value="1"/>
</dbReference>
<dbReference type="CDD" id="cd01170">
    <property type="entry name" value="THZ_kinase"/>
    <property type="match status" value="1"/>
</dbReference>
<dbReference type="GO" id="GO:0036172">
    <property type="term" value="P:thiamine salvage"/>
    <property type="evidence" value="ECO:0007669"/>
    <property type="project" value="UniProtKB-ARBA"/>
</dbReference>
<name>A0A7I8KPE6_SPIIN</name>
<proteinExistence type="inferred from homology"/>
<dbReference type="UniPathway" id="UPA00060">
    <property type="reaction ID" value="UER00139"/>
</dbReference>
<reference evidence="16" key="1">
    <citation type="submission" date="2020-02" db="EMBL/GenBank/DDBJ databases">
        <authorList>
            <person name="Scholz U."/>
            <person name="Mascher M."/>
            <person name="Fiebig A."/>
        </authorList>
    </citation>
    <scope>NUCLEOTIDE SEQUENCE</scope>
</reference>
<dbReference type="GO" id="GO:0009229">
    <property type="term" value="P:thiamine diphosphate biosynthetic process"/>
    <property type="evidence" value="ECO:0007669"/>
    <property type="project" value="UniProtKB-UniPathway"/>
</dbReference>
<keyword evidence="8" id="KW-0418">Kinase</keyword>
<evidence type="ECO:0000256" key="13">
    <source>
        <dbReference type="ARBA" id="ARBA00061710"/>
    </source>
</evidence>
<organism evidence="16 17">
    <name type="scientific">Spirodela intermedia</name>
    <name type="common">Intermediate duckweed</name>
    <dbReference type="NCBI Taxonomy" id="51605"/>
    <lineage>
        <taxon>Eukaryota</taxon>
        <taxon>Viridiplantae</taxon>
        <taxon>Streptophyta</taxon>
        <taxon>Embryophyta</taxon>
        <taxon>Tracheophyta</taxon>
        <taxon>Spermatophyta</taxon>
        <taxon>Magnoliopsida</taxon>
        <taxon>Liliopsida</taxon>
        <taxon>Araceae</taxon>
        <taxon>Lemnoideae</taxon>
        <taxon>Spirodela</taxon>
    </lineage>
</organism>
<dbReference type="OrthoDB" id="4994at2759"/>
<evidence type="ECO:0000256" key="1">
    <source>
        <dbReference type="ARBA" id="ARBA00001771"/>
    </source>
</evidence>
<accession>A0A7I8KPE6</accession>
<dbReference type="GO" id="GO:0000287">
    <property type="term" value="F:magnesium ion binding"/>
    <property type="evidence" value="ECO:0007669"/>
    <property type="project" value="InterPro"/>
</dbReference>
<keyword evidence="7" id="KW-0547">Nucleotide-binding</keyword>
<keyword evidence="10" id="KW-0460">Magnesium</keyword>
<evidence type="ECO:0000256" key="5">
    <source>
        <dbReference type="ARBA" id="ARBA00022679"/>
    </source>
</evidence>
<comment type="pathway">
    <text evidence="3">Cofactor biosynthesis; thiamine diphosphate biosynthesis; 4-methyl-5-(2-phosphoethyl)-thiazole from 5-(2-hydroxyethyl)-4-methylthiazole: step 1/1.</text>
</comment>
<evidence type="ECO:0000256" key="6">
    <source>
        <dbReference type="ARBA" id="ARBA00022723"/>
    </source>
</evidence>
<dbReference type="FunFam" id="3.40.1190.20:FF:000015">
    <property type="entry name" value="Hydroxyethylthiazole kinase"/>
    <property type="match status" value="1"/>
</dbReference>
<dbReference type="EC" id="2.7.1.50" evidence="4"/>
<evidence type="ECO:0000256" key="14">
    <source>
        <dbReference type="ARBA" id="ARBA00073007"/>
    </source>
</evidence>
<dbReference type="InterPro" id="IPR000417">
    <property type="entry name" value="Hyethyz_kinase"/>
</dbReference>
<comment type="catalytic activity">
    <reaction evidence="1">
        <text>5-(2-hydroxyethyl)-4-methylthiazole + ATP = 4-methyl-5-(2-phosphooxyethyl)-thiazole + ADP + H(+)</text>
        <dbReference type="Rhea" id="RHEA:24212"/>
        <dbReference type="ChEBI" id="CHEBI:15378"/>
        <dbReference type="ChEBI" id="CHEBI:17957"/>
        <dbReference type="ChEBI" id="CHEBI:30616"/>
        <dbReference type="ChEBI" id="CHEBI:58296"/>
        <dbReference type="ChEBI" id="CHEBI:456216"/>
        <dbReference type="EC" id="2.7.1.50"/>
    </reaction>
</comment>
<evidence type="ECO:0000256" key="12">
    <source>
        <dbReference type="ARBA" id="ARBA00053468"/>
    </source>
</evidence>
<keyword evidence="9" id="KW-0067">ATP-binding</keyword>
<evidence type="ECO:0000256" key="3">
    <source>
        <dbReference type="ARBA" id="ARBA00004868"/>
    </source>
</evidence>
<evidence type="ECO:0000256" key="8">
    <source>
        <dbReference type="ARBA" id="ARBA00022777"/>
    </source>
</evidence>
<dbReference type="EMBL" id="LR746270">
    <property type="protein sequence ID" value="CAA7398968.1"/>
    <property type="molecule type" value="Genomic_DNA"/>
</dbReference>
<dbReference type="HAMAP" id="MF_00228">
    <property type="entry name" value="Thz_kinase"/>
    <property type="match status" value="1"/>
</dbReference>
<keyword evidence="6" id="KW-0479">Metal-binding</keyword>
<dbReference type="Gene3D" id="3.40.1190.20">
    <property type="match status" value="1"/>
</dbReference>
<keyword evidence="17" id="KW-1185">Reference proteome</keyword>
<keyword evidence="11" id="KW-0784">Thiamine biosynthesis</keyword>
<evidence type="ECO:0000256" key="4">
    <source>
        <dbReference type="ARBA" id="ARBA00012129"/>
    </source>
</evidence>
<gene>
    <name evidence="16" type="ORF">SI8410_07009638</name>
</gene>
<comment type="cofactor">
    <cofactor evidence="2">
        <name>Mg(2+)</name>
        <dbReference type="ChEBI" id="CHEBI:18420"/>
    </cofactor>
</comment>
<keyword evidence="5" id="KW-0808">Transferase</keyword>
<dbReference type="Pfam" id="PF02110">
    <property type="entry name" value="HK"/>
    <property type="match status" value="1"/>
</dbReference>
<evidence type="ECO:0000256" key="11">
    <source>
        <dbReference type="ARBA" id="ARBA00022977"/>
    </source>
</evidence>